<proteinExistence type="predicted"/>
<name>A0ACA9MYU0_9GLOM</name>
<evidence type="ECO:0000313" key="2">
    <source>
        <dbReference type="Proteomes" id="UP000789366"/>
    </source>
</evidence>
<sequence>MTINCELLQMFLRDGTRLIFSGDDFYKFEVSSDGIHLEKINLTSVEWDAISILTAVLRPFTEATELLEGSKYATISFMYSVITVIEQRLISTSGALNMDLKVPSNKAMLATLLDLWCKPLSFMLESLKNQTFELLNAKYEKSQILYRIEENNNVQNYSNSLLASIFHNRCPRLEVSDYLGAQEIL</sequence>
<protein>
    <submittedName>
        <fullName evidence="1">11227_t:CDS:1</fullName>
    </submittedName>
</protein>
<dbReference type="EMBL" id="CAJVPW010010694">
    <property type="protein sequence ID" value="CAG8618236.1"/>
    <property type="molecule type" value="Genomic_DNA"/>
</dbReference>
<evidence type="ECO:0000313" key="1">
    <source>
        <dbReference type="EMBL" id="CAG8618236.1"/>
    </source>
</evidence>
<gene>
    <name evidence="1" type="ORF">SPELUC_LOCUS7766</name>
</gene>
<dbReference type="Proteomes" id="UP000789366">
    <property type="component" value="Unassembled WGS sequence"/>
</dbReference>
<keyword evidence="2" id="KW-1185">Reference proteome</keyword>
<comment type="caution">
    <text evidence="1">The sequence shown here is derived from an EMBL/GenBank/DDBJ whole genome shotgun (WGS) entry which is preliminary data.</text>
</comment>
<organism evidence="1 2">
    <name type="scientific">Cetraspora pellucida</name>
    <dbReference type="NCBI Taxonomy" id="1433469"/>
    <lineage>
        <taxon>Eukaryota</taxon>
        <taxon>Fungi</taxon>
        <taxon>Fungi incertae sedis</taxon>
        <taxon>Mucoromycota</taxon>
        <taxon>Glomeromycotina</taxon>
        <taxon>Glomeromycetes</taxon>
        <taxon>Diversisporales</taxon>
        <taxon>Gigasporaceae</taxon>
        <taxon>Cetraspora</taxon>
    </lineage>
</organism>
<accession>A0ACA9MYU0</accession>
<reference evidence="1" key="1">
    <citation type="submission" date="2021-06" db="EMBL/GenBank/DDBJ databases">
        <authorList>
            <person name="Kallberg Y."/>
            <person name="Tangrot J."/>
            <person name="Rosling A."/>
        </authorList>
    </citation>
    <scope>NUCLEOTIDE SEQUENCE</scope>
    <source>
        <strain evidence="1">28 12/20/2015</strain>
    </source>
</reference>